<name>A0AAD8PLN6_9PEZI</name>
<accession>A0AAD8PLN6</accession>
<evidence type="ECO:0000313" key="3">
    <source>
        <dbReference type="Proteomes" id="UP001230504"/>
    </source>
</evidence>
<dbReference type="Proteomes" id="UP001230504">
    <property type="component" value="Unassembled WGS sequence"/>
</dbReference>
<dbReference type="GeneID" id="85447021"/>
<gene>
    <name evidence="2" type="ORF">LY79DRAFT_66094</name>
</gene>
<evidence type="ECO:0000256" key="1">
    <source>
        <dbReference type="SAM" id="MobiDB-lite"/>
    </source>
</evidence>
<sequence length="171" mass="18770">MRRDPSSNREDQRCFLMISGCRAACLQQAASFTIVLLCQEIPLPITPPLPWTMGPPKLHREIHEPPFFPPCMVLRARMANWTCSTWWEPLLAAAEITMTGALPAHYASTIFRNNVFVIDQHGGPQRASPGPQGHPYPLLSASRRGGGGGGKGKLPMHASLYLDELASSPQD</sequence>
<organism evidence="2 3">
    <name type="scientific">Colletotrichum navitas</name>
    <dbReference type="NCBI Taxonomy" id="681940"/>
    <lineage>
        <taxon>Eukaryota</taxon>
        <taxon>Fungi</taxon>
        <taxon>Dikarya</taxon>
        <taxon>Ascomycota</taxon>
        <taxon>Pezizomycotina</taxon>
        <taxon>Sordariomycetes</taxon>
        <taxon>Hypocreomycetidae</taxon>
        <taxon>Glomerellales</taxon>
        <taxon>Glomerellaceae</taxon>
        <taxon>Colletotrichum</taxon>
        <taxon>Colletotrichum graminicola species complex</taxon>
    </lineage>
</organism>
<dbReference type="RefSeq" id="XP_060408082.1">
    <property type="nucleotide sequence ID" value="XM_060562781.1"/>
</dbReference>
<keyword evidence="3" id="KW-1185">Reference proteome</keyword>
<dbReference type="EMBL" id="JAHLJV010000120">
    <property type="protein sequence ID" value="KAK1569886.1"/>
    <property type="molecule type" value="Genomic_DNA"/>
</dbReference>
<dbReference type="AlphaFoldDB" id="A0AAD8PLN6"/>
<proteinExistence type="predicted"/>
<protein>
    <submittedName>
        <fullName evidence="2">Uncharacterized protein</fullName>
    </submittedName>
</protein>
<feature type="region of interest" description="Disordered" evidence="1">
    <location>
        <begin position="121"/>
        <end position="155"/>
    </location>
</feature>
<reference evidence="2" key="1">
    <citation type="submission" date="2021-06" db="EMBL/GenBank/DDBJ databases">
        <title>Comparative genomics, transcriptomics and evolutionary studies reveal genomic signatures of adaptation to plant cell wall in hemibiotrophic fungi.</title>
        <authorList>
            <consortium name="DOE Joint Genome Institute"/>
            <person name="Baroncelli R."/>
            <person name="Diaz J.F."/>
            <person name="Benocci T."/>
            <person name="Peng M."/>
            <person name="Battaglia E."/>
            <person name="Haridas S."/>
            <person name="Andreopoulos W."/>
            <person name="Labutti K."/>
            <person name="Pangilinan J."/>
            <person name="Floch G.L."/>
            <person name="Makela M.R."/>
            <person name="Henrissat B."/>
            <person name="Grigoriev I.V."/>
            <person name="Crouch J.A."/>
            <person name="De Vries R.P."/>
            <person name="Sukno S.A."/>
            <person name="Thon M.R."/>
        </authorList>
    </citation>
    <scope>NUCLEOTIDE SEQUENCE</scope>
    <source>
        <strain evidence="2">CBS 125086</strain>
    </source>
</reference>
<comment type="caution">
    <text evidence="2">The sequence shown here is derived from an EMBL/GenBank/DDBJ whole genome shotgun (WGS) entry which is preliminary data.</text>
</comment>
<evidence type="ECO:0000313" key="2">
    <source>
        <dbReference type="EMBL" id="KAK1569886.1"/>
    </source>
</evidence>